<dbReference type="SUPFAM" id="SSF50978">
    <property type="entry name" value="WD40 repeat-like"/>
    <property type="match status" value="1"/>
</dbReference>
<comment type="similarity">
    <text evidence="1">Belongs to the WD repeat RBAP46/RBAP48/MSI1 family.</text>
</comment>
<evidence type="ECO:0000313" key="7">
    <source>
        <dbReference type="Proteomes" id="UP000682733"/>
    </source>
</evidence>
<dbReference type="InterPro" id="IPR001680">
    <property type="entry name" value="WD40_rpt"/>
</dbReference>
<evidence type="ECO:0000313" key="6">
    <source>
        <dbReference type="EMBL" id="CAF3716215.1"/>
    </source>
</evidence>
<dbReference type="Pfam" id="PF00400">
    <property type="entry name" value="WD40"/>
    <property type="match status" value="3"/>
</dbReference>
<evidence type="ECO:0000313" key="5">
    <source>
        <dbReference type="EMBL" id="CAF0941102.1"/>
    </source>
</evidence>
<evidence type="ECO:0000256" key="4">
    <source>
        <dbReference type="PROSITE-ProRule" id="PRU00221"/>
    </source>
</evidence>
<gene>
    <name evidence="5" type="ORF">OVA965_LOCUS11643</name>
    <name evidence="6" type="ORF">TMI583_LOCUS11647</name>
</gene>
<protein>
    <submittedName>
        <fullName evidence="6">Uncharacterized protein</fullName>
    </submittedName>
</protein>
<evidence type="ECO:0000256" key="2">
    <source>
        <dbReference type="ARBA" id="ARBA00022574"/>
    </source>
</evidence>
<dbReference type="Gene3D" id="2.130.10.10">
    <property type="entry name" value="YVTN repeat-like/Quinoprotein amine dehydrogenase"/>
    <property type="match status" value="1"/>
</dbReference>
<dbReference type="PROSITE" id="PS00678">
    <property type="entry name" value="WD_REPEATS_1"/>
    <property type="match status" value="1"/>
</dbReference>
<dbReference type="InterPro" id="IPR019775">
    <property type="entry name" value="WD40_repeat_CS"/>
</dbReference>
<feature type="repeat" description="WD" evidence="4">
    <location>
        <begin position="217"/>
        <end position="253"/>
    </location>
</feature>
<organism evidence="6 7">
    <name type="scientific">Didymodactylos carnosus</name>
    <dbReference type="NCBI Taxonomy" id="1234261"/>
    <lineage>
        <taxon>Eukaryota</taxon>
        <taxon>Metazoa</taxon>
        <taxon>Spiralia</taxon>
        <taxon>Gnathifera</taxon>
        <taxon>Rotifera</taxon>
        <taxon>Eurotatoria</taxon>
        <taxon>Bdelloidea</taxon>
        <taxon>Philodinida</taxon>
        <taxon>Philodinidae</taxon>
        <taxon>Didymodactylos</taxon>
    </lineage>
</organism>
<feature type="repeat" description="WD" evidence="4">
    <location>
        <begin position="121"/>
        <end position="156"/>
    </location>
</feature>
<dbReference type="InterPro" id="IPR036322">
    <property type="entry name" value="WD40_repeat_dom_sf"/>
</dbReference>
<reference evidence="6" key="1">
    <citation type="submission" date="2021-02" db="EMBL/GenBank/DDBJ databases">
        <authorList>
            <person name="Nowell W R."/>
        </authorList>
    </citation>
    <scope>NUCLEOTIDE SEQUENCE</scope>
</reference>
<feature type="repeat" description="WD" evidence="4">
    <location>
        <begin position="171"/>
        <end position="213"/>
    </location>
</feature>
<dbReference type="Proteomes" id="UP000677228">
    <property type="component" value="Unassembled WGS sequence"/>
</dbReference>
<accession>A0A8S2I4P8</accession>
<sequence>MNSAEGRDCTVHRIILGAHTSDEQNHVVIASIQLPNEDAELAASHYDNDKAEFGGFGLITGRIKIDLKINHDGKVNRARCMPQNPYIIVTKTPMSDVLIFDVTTHPTGKEQQGECNPELRLKGHTREGYGLSWNHHVNGHLLSAADDHTVCLWNINELSKEGKNVDALSIYSGHTTAVEDVAWHCTQSTIFDSVGDDQKLMIWDTRANNYVKASHTVDAHAAEVNCLAFNPSSEYILVTGSADKTLALRDLRNLKVKCHIFESHEDEVFQITETTTVQVLCNNDTFVPGPSSQQHNID</sequence>
<dbReference type="PROSITE" id="PS50082">
    <property type="entry name" value="WD_REPEATS_2"/>
    <property type="match status" value="3"/>
</dbReference>
<dbReference type="InterPro" id="IPR050459">
    <property type="entry name" value="WD_repeat_RBAP46/RBAP48/MSI1"/>
</dbReference>
<keyword evidence="2 4" id="KW-0853">WD repeat</keyword>
<evidence type="ECO:0000256" key="1">
    <source>
        <dbReference type="ARBA" id="ARBA00009341"/>
    </source>
</evidence>
<dbReference type="SMART" id="SM00320">
    <property type="entry name" value="WD40"/>
    <property type="match status" value="4"/>
</dbReference>
<dbReference type="PANTHER" id="PTHR22850">
    <property type="entry name" value="WD40 REPEAT FAMILY"/>
    <property type="match status" value="1"/>
</dbReference>
<dbReference type="AlphaFoldDB" id="A0A8S2I4P8"/>
<proteinExistence type="inferred from homology"/>
<dbReference type="EMBL" id="CAJOBA010004547">
    <property type="protein sequence ID" value="CAF3716215.1"/>
    <property type="molecule type" value="Genomic_DNA"/>
</dbReference>
<comment type="caution">
    <text evidence="6">The sequence shown here is derived from an EMBL/GenBank/DDBJ whole genome shotgun (WGS) entry which is preliminary data.</text>
</comment>
<evidence type="ECO:0000256" key="3">
    <source>
        <dbReference type="ARBA" id="ARBA00022737"/>
    </source>
</evidence>
<keyword evidence="3" id="KW-0677">Repeat</keyword>
<name>A0A8S2I4P8_9BILA</name>
<dbReference type="EMBL" id="CAJNOK010004542">
    <property type="protein sequence ID" value="CAF0941102.1"/>
    <property type="molecule type" value="Genomic_DNA"/>
</dbReference>
<dbReference type="InterPro" id="IPR015943">
    <property type="entry name" value="WD40/YVTN_repeat-like_dom_sf"/>
</dbReference>
<dbReference type="Proteomes" id="UP000682733">
    <property type="component" value="Unassembled WGS sequence"/>
</dbReference>